<sequence>MWSIGIIATGVVIFFYWGLLLSFGAGMLAALKKSGIAEAHATFLLVDVTASSNAAGIGIGWTSQAVWLVIPAIIIILAFLLGSRLWRIASSIPHTRTSA</sequence>
<proteinExistence type="predicted"/>
<gene>
    <name evidence="2" type="ORF">GCM10025778_31110</name>
</gene>
<accession>A0ABP9TQJ1</accession>
<evidence type="ECO:0000256" key="1">
    <source>
        <dbReference type="SAM" id="Phobius"/>
    </source>
</evidence>
<reference evidence="3" key="1">
    <citation type="journal article" date="2019" name="Int. J. Syst. Evol. Microbiol.">
        <title>The Global Catalogue of Microorganisms (GCM) 10K type strain sequencing project: providing services to taxonomists for standard genome sequencing and annotation.</title>
        <authorList>
            <consortium name="The Broad Institute Genomics Platform"/>
            <consortium name="The Broad Institute Genome Sequencing Center for Infectious Disease"/>
            <person name="Wu L."/>
            <person name="Ma J."/>
        </authorList>
    </citation>
    <scope>NUCLEOTIDE SEQUENCE [LARGE SCALE GENOMIC DNA]</scope>
    <source>
        <strain evidence="3">JCM 18952</strain>
    </source>
</reference>
<organism evidence="2 3">
    <name type="scientific">Paeniglutamicibacter antarcticus</name>
    <dbReference type="NCBI Taxonomy" id="494023"/>
    <lineage>
        <taxon>Bacteria</taxon>
        <taxon>Bacillati</taxon>
        <taxon>Actinomycetota</taxon>
        <taxon>Actinomycetes</taxon>
        <taxon>Micrococcales</taxon>
        <taxon>Micrococcaceae</taxon>
        <taxon>Paeniglutamicibacter</taxon>
    </lineage>
</organism>
<dbReference type="EMBL" id="BAABLK010000081">
    <property type="protein sequence ID" value="GAA5228573.1"/>
    <property type="molecule type" value="Genomic_DNA"/>
</dbReference>
<keyword evidence="1" id="KW-1133">Transmembrane helix</keyword>
<evidence type="ECO:0000313" key="2">
    <source>
        <dbReference type="EMBL" id="GAA5228573.1"/>
    </source>
</evidence>
<keyword evidence="1" id="KW-0812">Transmembrane</keyword>
<dbReference type="Proteomes" id="UP001501257">
    <property type="component" value="Unassembled WGS sequence"/>
</dbReference>
<protein>
    <submittedName>
        <fullName evidence="2">Uncharacterized protein</fullName>
    </submittedName>
</protein>
<feature type="transmembrane region" description="Helical" evidence="1">
    <location>
        <begin position="43"/>
        <end position="61"/>
    </location>
</feature>
<keyword evidence="1" id="KW-0472">Membrane</keyword>
<name>A0ABP9TQJ1_9MICC</name>
<keyword evidence="3" id="KW-1185">Reference proteome</keyword>
<feature type="transmembrane region" description="Helical" evidence="1">
    <location>
        <begin position="67"/>
        <end position="86"/>
    </location>
</feature>
<comment type="caution">
    <text evidence="2">The sequence shown here is derived from an EMBL/GenBank/DDBJ whole genome shotgun (WGS) entry which is preliminary data.</text>
</comment>
<feature type="transmembrane region" description="Helical" evidence="1">
    <location>
        <begin position="6"/>
        <end position="31"/>
    </location>
</feature>
<evidence type="ECO:0000313" key="3">
    <source>
        <dbReference type="Proteomes" id="UP001501257"/>
    </source>
</evidence>